<evidence type="ECO:0000313" key="2">
    <source>
        <dbReference type="EMBL" id="MCW8108422.1"/>
    </source>
</evidence>
<comment type="caution">
    <text evidence="2">The sequence shown here is derived from an EMBL/GenBank/DDBJ whole genome shotgun (WGS) entry which is preliminary data.</text>
</comment>
<name>A0ABT3P6N0_9ALTE</name>
<keyword evidence="3" id="KW-1185">Reference proteome</keyword>
<accession>A0ABT3P6N0</accession>
<dbReference type="RefSeq" id="WP_265617143.1">
    <property type="nucleotide sequence ID" value="NZ_JAPFRD010000010.1"/>
</dbReference>
<dbReference type="Proteomes" id="UP001142810">
    <property type="component" value="Unassembled WGS sequence"/>
</dbReference>
<evidence type="ECO:0000313" key="3">
    <source>
        <dbReference type="Proteomes" id="UP001142810"/>
    </source>
</evidence>
<reference evidence="2" key="1">
    <citation type="submission" date="2022-11" db="EMBL/GenBank/DDBJ databases">
        <title>Alteromonas sp. nov., isolated from sea water of the Qingdao.</title>
        <authorList>
            <person name="Wang Q."/>
        </authorList>
    </citation>
    <scope>NUCLEOTIDE SEQUENCE</scope>
    <source>
        <strain evidence="2">ASW11-7</strain>
    </source>
</reference>
<organism evidence="2 3">
    <name type="scientific">Alteromonas aquimaris</name>
    <dbReference type="NCBI Taxonomy" id="2998417"/>
    <lineage>
        <taxon>Bacteria</taxon>
        <taxon>Pseudomonadati</taxon>
        <taxon>Pseudomonadota</taxon>
        <taxon>Gammaproteobacteria</taxon>
        <taxon>Alteromonadales</taxon>
        <taxon>Alteromonadaceae</taxon>
        <taxon>Alteromonas/Salinimonas group</taxon>
        <taxon>Alteromonas</taxon>
    </lineage>
</organism>
<evidence type="ECO:0008006" key="4">
    <source>
        <dbReference type="Google" id="ProtNLM"/>
    </source>
</evidence>
<protein>
    <recommendedName>
        <fullName evidence="4">Exonuclease III</fullName>
    </recommendedName>
</protein>
<evidence type="ECO:0000256" key="1">
    <source>
        <dbReference type="SAM" id="SignalP"/>
    </source>
</evidence>
<dbReference type="EMBL" id="JAPFRD010000010">
    <property type="protein sequence ID" value="MCW8108422.1"/>
    <property type="molecule type" value="Genomic_DNA"/>
</dbReference>
<keyword evidence="1" id="KW-0732">Signal</keyword>
<feature type="signal peptide" evidence="1">
    <location>
        <begin position="1"/>
        <end position="21"/>
    </location>
</feature>
<gene>
    <name evidence="2" type="ORF">OPS25_07940</name>
</gene>
<sequence length="164" mass="17328">MKAILAVALLAGSSLSFSSLASEKVNLFLKDKSLESRVCLTAAAQGLDAAAQIISESGKSFKRFTRHLECNGLSVTAFADRYSGATVIAQHAFNAAPAKKSVVLVARNNKESKVCADAAVVGVKRAADTHGMNAIQARNIVCNDAPISKFVNEFKKKDVQVSAE</sequence>
<feature type="chain" id="PRO_5045209462" description="Exonuclease III" evidence="1">
    <location>
        <begin position="22"/>
        <end position="164"/>
    </location>
</feature>
<proteinExistence type="predicted"/>